<reference evidence="1 2" key="1">
    <citation type="journal article" date="2012" name="Genome Biol.">
        <title>Genome and low-iron response of an oceanic diatom adapted to chronic iron limitation.</title>
        <authorList>
            <person name="Lommer M."/>
            <person name="Specht M."/>
            <person name="Roy A.S."/>
            <person name="Kraemer L."/>
            <person name="Andreson R."/>
            <person name="Gutowska M.A."/>
            <person name="Wolf J."/>
            <person name="Bergner S.V."/>
            <person name="Schilhabel M.B."/>
            <person name="Klostermeier U.C."/>
            <person name="Beiko R.G."/>
            <person name="Rosenstiel P."/>
            <person name="Hippler M."/>
            <person name="Laroche J."/>
        </authorList>
    </citation>
    <scope>NUCLEOTIDE SEQUENCE [LARGE SCALE GENOMIC DNA]</scope>
    <source>
        <strain evidence="1 2">CCMP1005</strain>
    </source>
</reference>
<dbReference type="EMBL" id="AGNL01013416">
    <property type="protein sequence ID" value="EJK67279.1"/>
    <property type="molecule type" value="Genomic_DNA"/>
</dbReference>
<proteinExistence type="predicted"/>
<name>K0SQM0_THAOC</name>
<organism evidence="1 2">
    <name type="scientific">Thalassiosira oceanica</name>
    <name type="common">Marine diatom</name>
    <dbReference type="NCBI Taxonomy" id="159749"/>
    <lineage>
        <taxon>Eukaryota</taxon>
        <taxon>Sar</taxon>
        <taxon>Stramenopiles</taxon>
        <taxon>Ochrophyta</taxon>
        <taxon>Bacillariophyta</taxon>
        <taxon>Coscinodiscophyceae</taxon>
        <taxon>Thalassiosirophycidae</taxon>
        <taxon>Thalassiosirales</taxon>
        <taxon>Thalassiosiraceae</taxon>
        <taxon>Thalassiosira</taxon>
    </lineage>
</organism>
<comment type="caution">
    <text evidence="1">The sequence shown here is derived from an EMBL/GenBank/DDBJ whole genome shotgun (WGS) entry which is preliminary data.</text>
</comment>
<sequence length="127" mass="14514">MLESCIHCQSASTNFLQAFTIANIFKDVPRLIAFGAKCISWGKLRELGRRDISLRCFLLTDFVVKYENNIIVKKIDIRTGSWSILVNYKSWAIDVLKIASEMNINEVIRVANSLSRLLQEENVSFQA</sequence>
<protein>
    <submittedName>
        <fullName evidence="1">Uncharacterized protein</fullName>
    </submittedName>
</protein>
<accession>K0SQM0</accession>
<evidence type="ECO:0000313" key="1">
    <source>
        <dbReference type="EMBL" id="EJK67279.1"/>
    </source>
</evidence>
<dbReference type="AlphaFoldDB" id="K0SQM0"/>
<evidence type="ECO:0000313" key="2">
    <source>
        <dbReference type="Proteomes" id="UP000266841"/>
    </source>
</evidence>
<gene>
    <name evidence="1" type="ORF">THAOC_11712</name>
</gene>
<keyword evidence="2" id="KW-1185">Reference proteome</keyword>
<dbReference type="Proteomes" id="UP000266841">
    <property type="component" value="Unassembled WGS sequence"/>
</dbReference>